<accession>A0A096CI11</accession>
<sequence length="97" mass="10908">MAATEEELAGSLCERIRPHRNRGNLKNRHRELAPQFQSVLALEDAVGLRTQEEKKTLAGRWLELAAAFAGVPIQYEAEQIKQREAQPTLNMELGVTL</sequence>
<dbReference type="PATRIC" id="fig|742738.3.peg.2932"/>
<proteinExistence type="predicted"/>
<dbReference type="EMBL" id="ADLO01000088">
    <property type="protein sequence ID" value="KGF54462.1"/>
    <property type="molecule type" value="Genomic_DNA"/>
</dbReference>
<comment type="caution">
    <text evidence="1">The sequence shown here is derived from an EMBL/GenBank/DDBJ whole genome shotgun (WGS) entry which is preliminary data.</text>
</comment>
<reference evidence="1 2" key="1">
    <citation type="submission" date="2011-08" db="EMBL/GenBank/DDBJ databases">
        <title>The Genome Sequence of Clostridium orbiscindens 1_3_50AFAA.</title>
        <authorList>
            <consortium name="The Broad Institute Genome Sequencing Platform"/>
            <person name="Earl A."/>
            <person name="Ward D."/>
            <person name="Feldgarden M."/>
            <person name="Gevers D."/>
            <person name="Daigneault M."/>
            <person name="Strauss J."/>
            <person name="Allen-Vercoe E."/>
            <person name="Young S.K."/>
            <person name="Zeng Q."/>
            <person name="Gargeya S."/>
            <person name="Fitzgerald M."/>
            <person name="Haas B."/>
            <person name="Abouelleil A."/>
            <person name="Alvarado L."/>
            <person name="Arachchi H.M."/>
            <person name="Berlin A."/>
            <person name="Brown A."/>
            <person name="Chapman S.B."/>
            <person name="Chen Z."/>
            <person name="Dunbar C."/>
            <person name="Freedman E."/>
            <person name="Gearin G."/>
            <person name="Gellesch M."/>
            <person name="Goldberg J."/>
            <person name="Griggs A."/>
            <person name="Gujja S."/>
            <person name="Heiman D."/>
            <person name="Howarth C."/>
            <person name="Larson L."/>
            <person name="Lui A."/>
            <person name="MacDonald P.J.P."/>
            <person name="Montmayeur A."/>
            <person name="Murphy C."/>
            <person name="Neiman D."/>
            <person name="Pearson M."/>
            <person name="Priest M."/>
            <person name="Roberts A."/>
            <person name="Saif S."/>
            <person name="Shea T."/>
            <person name="Shenoy N."/>
            <person name="Sisk P."/>
            <person name="Stolte C."/>
            <person name="Sykes S."/>
            <person name="Wortman J."/>
            <person name="Nusbaum C."/>
            <person name="Birren B."/>
        </authorList>
    </citation>
    <scope>NUCLEOTIDE SEQUENCE [LARGE SCALE GENOMIC DNA]</scope>
    <source>
        <strain evidence="1 2">1_3_50AFAA</strain>
    </source>
</reference>
<organism evidence="1 2">
    <name type="scientific">Flavonifractor plautii 1_3_50AFAA</name>
    <dbReference type="NCBI Taxonomy" id="742738"/>
    <lineage>
        <taxon>Bacteria</taxon>
        <taxon>Bacillati</taxon>
        <taxon>Bacillota</taxon>
        <taxon>Clostridia</taxon>
        <taxon>Eubacteriales</taxon>
        <taxon>Oscillospiraceae</taxon>
        <taxon>Flavonifractor</taxon>
    </lineage>
</organism>
<dbReference type="Proteomes" id="UP000029585">
    <property type="component" value="Unassembled WGS sequence"/>
</dbReference>
<name>A0A096CI11_FLAPL</name>
<gene>
    <name evidence="1" type="ORF">HMPREF9460_02851</name>
</gene>
<evidence type="ECO:0000313" key="2">
    <source>
        <dbReference type="Proteomes" id="UP000029585"/>
    </source>
</evidence>
<keyword evidence="2" id="KW-1185">Reference proteome</keyword>
<evidence type="ECO:0000313" key="1">
    <source>
        <dbReference type="EMBL" id="KGF54462.1"/>
    </source>
</evidence>
<protein>
    <submittedName>
        <fullName evidence="1">Uncharacterized protein</fullName>
    </submittedName>
</protein>
<dbReference type="AlphaFoldDB" id="A0A096CI11"/>
<dbReference type="HOGENOM" id="CLU_182846_0_0_9"/>